<sequence length="67" mass="8082">MYTLCRKLDQLRIPLGELNRRHFSRIDAKEIELKEQLQSIQEQLQQNPTSLLLQESEKKILKDYNQQ</sequence>
<evidence type="ECO:0000313" key="1">
    <source>
        <dbReference type="EMBL" id="KAK7287221.1"/>
    </source>
</evidence>
<reference evidence="1 2" key="1">
    <citation type="submission" date="2024-01" db="EMBL/GenBank/DDBJ databases">
        <title>The genomes of 5 underutilized Papilionoideae crops provide insights into root nodulation and disease resistanc.</title>
        <authorList>
            <person name="Yuan L."/>
        </authorList>
    </citation>
    <scope>NUCLEOTIDE SEQUENCE [LARGE SCALE GENOMIC DNA]</scope>
    <source>
        <strain evidence="1">ZHUSHIDOU_FW_LH</strain>
        <tissue evidence="1">Leaf</tissue>
    </source>
</reference>
<dbReference type="EMBL" id="JAYWIO010000001">
    <property type="protein sequence ID" value="KAK7287221.1"/>
    <property type="molecule type" value="Genomic_DNA"/>
</dbReference>
<dbReference type="Proteomes" id="UP001372338">
    <property type="component" value="Unassembled WGS sequence"/>
</dbReference>
<name>A0AAN9IW20_CROPI</name>
<evidence type="ECO:0000313" key="2">
    <source>
        <dbReference type="Proteomes" id="UP001372338"/>
    </source>
</evidence>
<keyword evidence="2" id="KW-1185">Reference proteome</keyword>
<proteinExistence type="predicted"/>
<dbReference type="AlphaFoldDB" id="A0AAN9IW20"/>
<organism evidence="1 2">
    <name type="scientific">Crotalaria pallida</name>
    <name type="common">Smooth rattlebox</name>
    <name type="synonym">Crotalaria striata</name>
    <dbReference type="NCBI Taxonomy" id="3830"/>
    <lineage>
        <taxon>Eukaryota</taxon>
        <taxon>Viridiplantae</taxon>
        <taxon>Streptophyta</taxon>
        <taxon>Embryophyta</taxon>
        <taxon>Tracheophyta</taxon>
        <taxon>Spermatophyta</taxon>
        <taxon>Magnoliopsida</taxon>
        <taxon>eudicotyledons</taxon>
        <taxon>Gunneridae</taxon>
        <taxon>Pentapetalae</taxon>
        <taxon>rosids</taxon>
        <taxon>fabids</taxon>
        <taxon>Fabales</taxon>
        <taxon>Fabaceae</taxon>
        <taxon>Papilionoideae</taxon>
        <taxon>50 kb inversion clade</taxon>
        <taxon>genistoids sensu lato</taxon>
        <taxon>core genistoids</taxon>
        <taxon>Crotalarieae</taxon>
        <taxon>Crotalaria</taxon>
    </lineage>
</organism>
<protein>
    <submittedName>
        <fullName evidence="1">Uncharacterized protein</fullName>
    </submittedName>
</protein>
<gene>
    <name evidence="1" type="ORF">RIF29_00361</name>
</gene>
<accession>A0AAN9IW20</accession>
<comment type="caution">
    <text evidence="1">The sequence shown here is derived from an EMBL/GenBank/DDBJ whole genome shotgun (WGS) entry which is preliminary data.</text>
</comment>